<dbReference type="Proteomes" id="UP000775213">
    <property type="component" value="Unassembled WGS sequence"/>
</dbReference>
<evidence type="ECO:0000313" key="2">
    <source>
        <dbReference type="Proteomes" id="UP000775213"/>
    </source>
</evidence>
<gene>
    <name evidence="1" type="ORF">IEQ34_009507</name>
</gene>
<sequence>MARQLSTMFFSIVARFVKGDLMANSLNPSSHESKFEIMELSIESRVPMSPALMAWVADARFSRAVS</sequence>
<dbReference type="EMBL" id="JAGFBR010000009">
    <property type="protein sequence ID" value="KAH0461932.1"/>
    <property type="molecule type" value="Genomic_DNA"/>
</dbReference>
<name>A0AAV7H0S3_DENCH</name>
<dbReference type="AlphaFoldDB" id="A0AAV7H0S3"/>
<evidence type="ECO:0000313" key="1">
    <source>
        <dbReference type="EMBL" id="KAH0461932.1"/>
    </source>
</evidence>
<reference evidence="1 2" key="1">
    <citation type="journal article" date="2021" name="Hortic Res">
        <title>Chromosome-scale assembly of the Dendrobium chrysotoxum genome enhances the understanding of orchid evolution.</title>
        <authorList>
            <person name="Zhang Y."/>
            <person name="Zhang G.Q."/>
            <person name="Zhang D."/>
            <person name="Liu X.D."/>
            <person name="Xu X.Y."/>
            <person name="Sun W.H."/>
            <person name="Yu X."/>
            <person name="Zhu X."/>
            <person name="Wang Z.W."/>
            <person name="Zhao X."/>
            <person name="Zhong W.Y."/>
            <person name="Chen H."/>
            <person name="Yin W.L."/>
            <person name="Huang T."/>
            <person name="Niu S.C."/>
            <person name="Liu Z.J."/>
        </authorList>
    </citation>
    <scope>NUCLEOTIDE SEQUENCE [LARGE SCALE GENOMIC DNA]</scope>
    <source>
        <strain evidence="1">Lindl</strain>
    </source>
</reference>
<proteinExistence type="predicted"/>
<protein>
    <submittedName>
        <fullName evidence="1">Uncharacterized protein</fullName>
    </submittedName>
</protein>
<accession>A0AAV7H0S3</accession>
<comment type="caution">
    <text evidence="1">The sequence shown here is derived from an EMBL/GenBank/DDBJ whole genome shotgun (WGS) entry which is preliminary data.</text>
</comment>
<keyword evidence="2" id="KW-1185">Reference proteome</keyword>
<organism evidence="1 2">
    <name type="scientific">Dendrobium chrysotoxum</name>
    <name type="common">Orchid</name>
    <dbReference type="NCBI Taxonomy" id="161865"/>
    <lineage>
        <taxon>Eukaryota</taxon>
        <taxon>Viridiplantae</taxon>
        <taxon>Streptophyta</taxon>
        <taxon>Embryophyta</taxon>
        <taxon>Tracheophyta</taxon>
        <taxon>Spermatophyta</taxon>
        <taxon>Magnoliopsida</taxon>
        <taxon>Liliopsida</taxon>
        <taxon>Asparagales</taxon>
        <taxon>Orchidaceae</taxon>
        <taxon>Epidendroideae</taxon>
        <taxon>Malaxideae</taxon>
        <taxon>Dendrobiinae</taxon>
        <taxon>Dendrobium</taxon>
    </lineage>
</organism>